<evidence type="ECO:0000256" key="4">
    <source>
        <dbReference type="ARBA" id="ARBA00022597"/>
    </source>
</evidence>
<evidence type="ECO:0000256" key="3">
    <source>
        <dbReference type="ARBA" id="ARBA00022475"/>
    </source>
</evidence>
<keyword evidence="8 9" id="KW-0472">Membrane</keyword>
<feature type="transmembrane region" description="Helical" evidence="9">
    <location>
        <begin position="308"/>
        <end position="326"/>
    </location>
</feature>
<evidence type="ECO:0000259" key="10">
    <source>
        <dbReference type="PROSITE" id="PS51104"/>
    </source>
</evidence>
<feature type="transmembrane region" description="Helical" evidence="9">
    <location>
        <begin position="332"/>
        <end position="350"/>
    </location>
</feature>
<keyword evidence="3" id="KW-1003">Cell membrane</keyword>
<gene>
    <name evidence="11" type="primary">gatC_1</name>
    <name evidence="11" type="ORF">IBLFYP30_01369</name>
</gene>
<dbReference type="GO" id="GO:0009401">
    <property type="term" value="P:phosphoenolpyruvate-dependent sugar phosphotransferase system"/>
    <property type="evidence" value="ECO:0007669"/>
    <property type="project" value="UniProtKB-KW"/>
</dbReference>
<dbReference type="PIRSF" id="PIRSF006304">
    <property type="entry name" value="GatC"/>
    <property type="match status" value="1"/>
</dbReference>
<evidence type="ECO:0000256" key="1">
    <source>
        <dbReference type="ARBA" id="ARBA00004651"/>
    </source>
</evidence>
<dbReference type="PANTHER" id="PTHR37324">
    <property type="entry name" value="PTS SYSTEM GALACTITOL-SPECIFIC EIIC COMPONENT"/>
    <property type="match status" value="1"/>
</dbReference>
<accession>A0A6N3AT79</accession>
<evidence type="ECO:0000313" key="11">
    <source>
        <dbReference type="EMBL" id="VYT93757.1"/>
    </source>
</evidence>
<dbReference type="EMBL" id="CACRUE010000022">
    <property type="protein sequence ID" value="VYT93757.1"/>
    <property type="molecule type" value="Genomic_DNA"/>
</dbReference>
<feature type="domain" description="PTS EIIC type-2" evidence="10">
    <location>
        <begin position="8"/>
        <end position="437"/>
    </location>
</feature>
<dbReference type="GO" id="GO:0015577">
    <property type="term" value="F:galactitol transmembrane transporter activity"/>
    <property type="evidence" value="ECO:0007669"/>
    <property type="project" value="InterPro"/>
</dbReference>
<evidence type="ECO:0000256" key="6">
    <source>
        <dbReference type="ARBA" id="ARBA00022692"/>
    </source>
</evidence>
<dbReference type="PANTHER" id="PTHR37324:SF2">
    <property type="entry name" value="PTS SYSTEM GALACTITOL-SPECIFIC EIIC COMPONENT"/>
    <property type="match status" value="1"/>
</dbReference>
<name>A0A6N3AT79_9FIRM</name>
<feature type="transmembrane region" description="Helical" evidence="9">
    <location>
        <begin position="136"/>
        <end position="160"/>
    </location>
</feature>
<dbReference type="InterPro" id="IPR013853">
    <property type="entry name" value="EIIC-GAT"/>
</dbReference>
<keyword evidence="6 9" id="KW-0812">Transmembrane</keyword>
<dbReference type="InterPro" id="IPR013014">
    <property type="entry name" value="PTS_EIIC_2"/>
</dbReference>
<dbReference type="InterPro" id="IPR004703">
    <property type="entry name" value="PTS_sugar-sp_permease"/>
</dbReference>
<keyword evidence="4" id="KW-0762">Sugar transport</keyword>
<evidence type="ECO:0000256" key="2">
    <source>
        <dbReference type="ARBA" id="ARBA00022448"/>
    </source>
</evidence>
<proteinExistence type="predicted"/>
<feature type="transmembrane region" description="Helical" evidence="9">
    <location>
        <begin position="43"/>
        <end position="63"/>
    </location>
</feature>
<comment type="subcellular location">
    <subcellularLocation>
        <location evidence="1">Cell membrane</location>
        <topology evidence="1">Multi-pass membrane protein</topology>
    </subcellularLocation>
</comment>
<evidence type="ECO:0000256" key="9">
    <source>
        <dbReference type="SAM" id="Phobius"/>
    </source>
</evidence>
<evidence type="ECO:0000256" key="8">
    <source>
        <dbReference type="ARBA" id="ARBA00023136"/>
    </source>
</evidence>
<keyword evidence="7 9" id="KW-1133">Transmembrane helix</keyword>
<dbReference type="Pfam" id="PF03611">
    <property type="entry name" value="EIIC-GAT"/>
    <property type="match status" value="1"/>
</dbReference>
<dbReference type="RefSeq" id="WP_024037119.1">
    <property type="nucleotide sequence ID" value="NZ_CACRUE010000022.1"/>
</dbReference>
<feature type="transmembrane region" description="Helical" evidence="9">
    <location>
        <begin position="227"/>
        <end position="246"/>
    </location>
</feature>
<protein>
    <submittedName>
        <fullName evidence="11">Galactitol permease IIC component</fullName>
    </submittedName>
</protein>
<evidence type="ECO:0000256" key="7">
    <source>
        <dbReference type="ARBA" id="ARBA00022989"/>
    </source>
</evidence>
<sequence>MGIFGDIINYIIGLGASVMLPLVIAILSICVGVKVGKAIRSGLMIGVGFVGLGLIVDMMNAQLGPAAQAMSANFGLSMSVVDMGWPGASPMTWASSIATVAIPLAIAVNLIMIFLKLTKTVNIDIWNIWHMTFTGAIAYAVTGNFWIGIAGVIVHAAIAYKLGDLWAPIMEDYFELDGLTVPHGTSAYLAPIACAIDAVIEKIPGVRNIDISADSLQEKVGVLAEPVVIGGILGAVVGLLAGYDIAASLKLGINMSAVMVLMPKVVKCIMDGLLPLSERAKAILSDKFGDAEFYIGLDPAILLGDPQVVTAGLIFIPLTILIAVIVPGNQVLPFGDLATIGFFIAIATGVHKGNLFRTIISGSFIMYLTIWIANQTIPWVTALATTTNSLNGASQVAALDQGGSPITYIFTELFTRDNIPGLIGVAVIYGICMLFAIKTSKDRAKKLKEEEIA</sequence>
<organism evidence="11">
    <name type="scientific">Intestinibacter bartlettii</name>
    <dbReference type="NCBI Taxonomy" id="261299"/>
    <lineage>
        <taxon>Bacteria</taxon>
        <taxon>Bacillati</taxon>
        <taxon>Bacillota</taxon>
        <taxon>Clostridia</taxon>
        <taxon>Peptostreptococcales</taxon>
        <taxon>Peptostreptococcaceae</taxon>
        <taxon>Intestinibacter</taxon>
    </lineage>
</organism>
<dbReference type="AlphaFoldDB" id="A0A6N3AT79"/>
<evidence type="ECO:0000256" key="5">
    <source>
        <dbReference type="ARBA" id="ARBA00022683"/>
    </source>
</evidence>
<feature type="transmembrane region" description="Helical" evidence="9">
    <location>
        <begin position="93"/>
        <end position="115"/>
    </location>
</feature>
<dbReference type="GO" id="GO:0005886">
    <property type="term" value="C:plasma membrane"/>
    <property type="evidence" value="ECO:0007669"/>
    <property type="project" value="UniProtKB-SubCell"/>
</dbReference>
<keyword evidence="5" id="KW-0598">Phosphotransferase system</keyword>
<feature type="transmembrane region" description="Helical" evidence="9">
    <location>
        <begin position="7"/>
        <end position="31"/>
    </location>
</feature>
<keyword evidence="2" id="KW-0813">Transport</keyword>
<reference evidence="11" key="1">
    <citation type="submission" date="2019-11" db="EMBL/GenBank/DDBJ databases">
        <authorList>
            <person name="Feng L."/>
        </authorList>
    </citation>
    <scope>NUCLEOTIDE SEQUENCE</scope>
    <source>
        <strain evidence="11">IbartlettiiLFYP30</strain>
    </source>
</reference>
<dbReference type="PROSITE" id="PS51104">
    <property type="entry name" value="PTS_EIIC_TYPE_2"/>
    <property type="match status" value="1"/>
</dbReference>
<feature type="transmembrane region" description="Helical" evidence="9">
    <location>
        <begin position="419"/>
        <end position="437"/>
    </location>
</feature>